<proteinExistence type="predicted"/>
<name>A0AB74EUC0_9FIRM</name>
<evidence type="ECO:0000313" key="2">
    <source>
        <dbReference type="Proteomes" id="UP000184012"/>
    </source>
</evidence>
<gene>
    <name evidence="1" type="ORF">SAMN04515649_101324</name>
</gene>
<dbReference type="RefSeq" id="WP_073382037.1">
    <property type="nucleotide sequence ID" value="NZ_FRBP01000001.1"/>
</dbReference>
<protein>
    <recommendedName>
        <fullName evidence="3">AP2 domain-containing protein</fullName>
    </recommendedName>
</protein>
<dbReference type="Proteomes" id="UP000184012">
    <property type="component" value="Unassembled WGS sequence"/>
</dbReference>
<sequence length="205" mass="23513">MTAEKSSNTPKSQVEGVYYERGRQKWVAAIWIKGKKIKRRFDSKLEAEKARRTAEVNKEYVLSIIHKNNIQQWEDFVRKNLLTANGGYREMNMSLNDIGKDNGYGEKTLNQMFQSQLVEVLKNIKNPMTDEGARQIQIIVDVKPENGRSDISISYALKTKLSPETAKSTTYDIETLEPSIMDKSIPGQVNMKQIEAEDAEYTEQE</sequence>
<accession>A0AB74EUC0</accession>
<comment type="caution">
    <text evidence="1">The sequence shown here is derived from an EMBL/GenBank/DDBJ whole genome shotgun (WGS) entry which is preliminary data.</text>
</comment>
<dbReference type="Gene3D" id="1.20.5.2050">
    <property type="match status" value="1"/>
</dbReference>
<organism evidence="1 2">
    <name type="scientific">Eubacterium callanderi</name>
    <dbReference type="NCBI Taxonomy" id="53442"/>
    <lineage>
        <taxon>Bacteria</taxon>
        <taxon>Bacillati</taxon>
        <taxon>Bacillota</taxon>
        <taxon>Clostridia</taxon>
        <taxon>Eubacteriales</taxon>
        <taxon>Eubacteriaceae</taxon>
        <taxon>Eubacterium</taxon>
    </lineage>
</organism>
<dbReference type="AlphaFoldDB" id="A0AB74EUC0"/>
<reference evidence="1 2" key="1">
    <citation type="submission" date="2016-11" db="EMBL/GenBank/DDBJ databases">
        <authorList>
            <person name="Varghese N."/>
            <person name="Submissions S."/>
        </authorList>
    </citation>
    <scope>NUCLEOTIDE SEQUENCE [LARGE SCALE GENOMIC DNA]</scope>
    <source>
        <strain evidence="1 2">FD</strain>
    </source>
</reference>
<evidence type="ECO:0000313" key="1">
    <source>
        <dbReference type="EMBL" id="SHK93963.1"/>
    </source>
</evidence>
<dbReference type="EMBL" id="FRBP01000001">
    <property type="protein sequence ID" value="SHK93963.1"/>
    <property type="molecule type" value="Genomic_DNA"/>
</dbReference>
<evidence type="ECO:0008006" key="3">
    <source>
        <dbReference type="Google" id="ProtNLM"/>
    </source>
</evidence>